<sequence length="149" mass="17549">MAQFLVRKETAGSIFYRVTGLLRSGQMKWKKRPLWYDVYAVNPPNFEPSANVSFPGQKEPIRKLYYKEDIIMARFYKEFRSLGAISISNEESESLCKKFIDLYETNEKMWPKLSDEELYLKTLVMLNEKCGLQKSQISEQKLSLVTKER</sequence>
<dbReference type="InterPro" id="IPR023611">
    <property type="entry name" value="mS23_dom_met"/>
</dbReference>
<dbReference type="GO" id="GO:0005739">
    <property type="term" value="C:mitochondrion"/>
    <property type="evidence" value="ECO:0007669"/>
    <property type="project" value="InterPro"/>
</dbReference>
<dbReference type="Proteomes" id="UP000887581">
    <property type="component" value="Unplaced"/>
</dbReference>
<evidence type="ECO:0000256" key="4">
    <source>
        <dbReference type="ARBA" id="ARBA00023128"/>
    </source>
</evidence>
<dbReference type="GO" id="GO:0005840">
    <property type="term" value="C:ribosome"/>
    <property type="evidence" value="ECO:0007669"/>
    <property type="project" value="InterPro"/>
</dbReference>
<evidence type="ECO:0000313" key="9">
    <source>
        <dbReference type="WBParaSite" id="sdigi.contig1.g83.t1"/>
    </source>
</evidence>
<evidence type="ECO:0000256" key="1">
    <source>
        <dbReference type="ARBA" id="ARBA00004173"/>
    </source>
</evidence>
<dbReference type="WBParaSite" id="sdigi.contig1.g83.t1">
    <property type="protein sequence ID" value="sdigi.contig1.g83.t1"/>
    <property type="gene ID" value="sdigi.contig1.g83"/>
</dbReference>
<dbReference type="CDD" id="cd23701">
    <property type="entry name" value="At1g26750"/>
    <property type="match status" value="1"/>
</dbReference>
<evidence type="ECO:0000256" key="5">
    <source>
        <dbReference type="ARBA" id="ARBA00023274"/>
    </source>
</evidence>
<organism evidence="8 9">
    <name type="scientific">Setaria digitata</name>
    <dbReference type="NCBI Taxonomy" id="48799"/>
    <lineage>
        <taxon>Eukaryota</taxon>
        <taxon>Metazoa</taxon>
        <taxon>Ecdysozoa</taxon>
        <taxon>Nematoda</taxon>
        <taxon>Chromadorea</taxon>
        <taxon>Rhabditida</taxon>
        <taxon>Spirurina</taxon>
        <taxon>Spiruromorpha</taxon>
        <taxon>Filarioidea</taxon>
        <taxon>Setariidae</taxon>
        <taxon>Setaria</taxon>
    </lineage>
</organism>
<dbReference type="GO" id="GO:0006412">
    <property type="term" value="P:translation"/>
    <property type="evidence" value="ECO:0007669"/>
    <property type="project" value="InterPro"/>
</dbReference>
<evidence type="ECO:0000256" key="2">
    <source>
        <dbReference type="ARBA" id="ARBA00009864"/>
    </source>
</evidence>
<keyword evidence="3" id="KW-0689">Ribosomal protein</keyword>
<keyword evidence="8" id="KW-1185">Reference proteome</keyword>
<dbReference type="InterPro" id="IPR019520">
    <property type="entry name" value="Ribosomal_mS23_met"/>
</dbReference>
<feature type="domain" description="Small ribosomal subunit protein mS23 conserved" evidence="7">
    <location>
        <begin position="7"/>
        <end position="129"/>
    </location>
</feature>
<dbReference type="AlphaFoldDB" id="A0A915PBG5"/>
<keyword evidence="5" id="KW-0687">Ribonucleoprotein</keyword>
<dbReference type="PANTHER" id="PTHR15925">
    <property type="entry name" value="MITOCHONDRIAL RIBOSOMAL PROTEIN S23"/>
    <property type="match status" value="1"/>
</dbReference>
<evidence type="ECO:0000313" key="8">
    <source>
        <dbReference type="Proteomes" id="UP000887581"/>
    </source>
</evidence>
<dbReference type="InterPro" id="IPR059242">
    <property type="entry name" value="mS23_dom"/>
</dbReference>
<evidence type="ECO:0000256" key="3">
    <source>
        <dbReference type="ARBA" id="ARBA00022980"/>
    </source>
</evidence>
<comment type="subcellular location">
    <subcellularLocation>
        <location evidence="1">Mitochondrion</location>
    </subcellularLocation>
</comment>
<keyword evidence="4" id="KW-0496">Mitochondrion</keyword>
<name>A0A915PBG5_9BILA</name>
<dbReference type="PANTHER" id="PTHR15925:SF2">
    <property type="entry name" value="SMALL RIBOSOMAL SUBUNIT PROTEIN MS23"/>
    <property type="match status" value="1"/>
</dbReference>
<evidence type="ECO:0000259" key="7">
    <source>
        <dbReference type="Pfam" id="PF10484"/>
    </source>
</evidence>
<comment type="similarity">
    <text evidence="2">Belongs to the mitochondrion-specific ribosomal protein mS23 family.</text>
</comment>
<proteinExistence type="inferred from homology"/>
<dbReference type="Pfam" id="PF10484">
    <property type="entry name" value="MRP-S23"/>
    <property type="match status" value="1"/>
</dbReference>
<dbReference type="GO" id="GO:0003735">
    <property type="term" value="F:structural constituent of ribosome"/>
    <property type="evidence" value="ECO:0007669"/>
    <property type="project" value="InterPro"/>
</dbReference>
<protein>
    <recommendedName>
        <fullName evidence="6">Small ribosomal subunit protein mS23</fullName>
    </recommendedName>
</protein>
<accession>A0A915PBG5</accession>
<reference evidence="9" key="1">
    <citation type="submission" date="2022-11" db="UniProtKB">
        <authorList>
            <consortium name="WormBaseParasite"/>
        </authorList>
    </citation>
    <scope>IDENTIFICATION</scope>
</reference>
<evidence type="ECO:0000256" key="6">
    <source>
        <dbReference type="ARBA" id="ARBA00035137"/>
    </source>
</evidence>